<dbReference type="EMBL" id="CAJFCW020000004">
    <property type="protein sequence ID" value="CAG9109659.1"/>
    <property type="molecule type" value="Genomic_DNA"/>
</dbReference>
<evidence type="ECO:0000256" key="6">
    <source>
        <dbReference type="RuleBase" id="RU363053"/>
    </source>
</evidence>
<keyword evidence="4" id="KW-1133">Transmembrane helix</keyword>
<proteinExistence type="inferred from homology"/>
<organism evidence="7 8">
    <name type="scientific">Bursaphelenchus okinawaensis</name>
    <dbReference type="NCBI Taxonomy" id="465554"/>
    <lineage>
        <taxon>Eukaryota</taxon>
        <taxon>Metazoa</taxon>
        <taxon>Ecdysozoa</taxon>
        <taxon>Nematoda</taxon>
        <taxon>Chromadorea</taxon>
        <taxon>Rhabditida</taxon>
        <taxon>Tylenchina</taxon>
        <taxon>Tylenchomorpha</taxon>
        <taxon>Aphelenchoidea</taxon>
        <taxon>Aphelenchoididae</taxon>
        <taxon>Bursaphelenchus</taxon>
    </lineage>
</organism>
<comment type="similarity">
    <text evidence="2 6">Belongs to the peroxisomal membrane protein PXMP2/4 family.</text>
</comment>
<dbReference type="PANTHER" id="PTHR11266">
    <property type="entry name" value="PEROXISOMAL MEMBRANE PROTEIN 2, PXMP2 MPV17"/>
    <property type="match status" value="1"/>
</dbReference>
<dbReference type="Pfam" id="PF04117">
    <property type="entry name" value="Mpv17_PMP22"/>
    <property type="match status" value="1"/>
</dbReference>
<dbReference type="GO" id="GO:0061668">
    <property type="term" value="P:mitochondrial ribosome assembly"/>
    <property type="evidence" value="ECO:0007669"/>
    <property type="project" value="TreeGrafter"/>
</dbReference>
<dbReference type="Proteomes" id="UP000614601">
    <property type="component" value="Unassembled WGS sequence"/>
</dbReference>
<dbReference type="Proteomes" id="UP000783686">
    <property type="component" value="Unassembled WGS sequence"/>
</dbReference>
<dbReference type="OrthoDB" id="10267969at2759"/>
<keyword evidence="3" id="KW-0812">Transmembrane</keyword>
<dbReference type="GO" id="GO:0005739">
    <property type="term" value="C:mitochondrion"/>
    <property type="evidence" value="ECO:0007669"/>
    <property type="project" value="TreeGrafter"/>
</dbReference>
<evidence type="ECO:0000256" key="4">
    <source>
        <dbReference type="ARBA" id="ARBA00022989"/>
    </source>
</evidence>
<evidence type="ECO:0008006" key="9">
    <source>
        <dbReference type="Google" id="ProtNLM"/>
    </source>
</evidence>
<sequence length="166" mass="19243">MLTTLKSYHVLIRNTTLTCCISGLADITEQKMVNGKVDWYRAARVSSTGLFLGPMCHGWYKLLDKIFPGPPTRDVILKKVVADFIVIPFFACPFMTYLGLWEGKSLEQCLREYVHKFPSLVKLDICFWPPVQAINFFLLPTHLRVPYVNICQFFYNTCLTYIKHDH</sequence>
<evidence type="ECO:0000313" key="8">
    <source>
        <dbReference type="Proteomes" id="UP000614601"/>
    </source>
</evidence>
<comment type="caution">
    <text evidence="7">The sequence shown here is derived from an EMBL/GenBank/DDBJ whole genome shotgun (WGS) entry which is preliminary data.</text>
</comment>
<gene>
    <name evidence="7" type="ORF">BOKJ2_LOCUS7435</name>
</gene>
<comment type="subcellular location">
    <subcellularLocation>
        <location evidence="1">Membrane</location>
        <topology evidence="1">Multi-pass membrane protein</topology>
    </subcellularLocation>
</comment>
<evidence type="ECO:0000313" key="7">
    <source>
        <dbReference type="EMBL" id="CAD5218225.1"/>
    </source>
</evidence>
<reference evidence="7" key="1">
    <citation type="submission" date="2020-09" db="EMBL/GenBank/DDBJ databases">
        <authorList>
            <person name="Kikuchi T."/>
        </authorList>
    </citation>
    <scope>NUCLEOTIDE SEQUENCE</scope>
    <source>
        <strain evidence="7">SH1</strain>
    </source>
</reference>
<dbReference type="AlphaFoldDB" id="A0A811KR28"/>
<keyword evidence="8" id="KW-1185">Reference proteome</keyword>
<evidence type="ECO:0000256" key="1">
    <source>
        <dbReference type="ARBA" id="ARBA00004141"/>
    </source>
</evidence>
<name>A0A811KR28_9BILA</name>
<dbReference type="EMBL" id="CAJFDH010000004">
    <property type="protein sequence ID" value="CAD5218225.1"/>
    <property type="molecule type" value="Genomic_DNA"/>
</dbReference>
<evidence type="ECO:0000256" key="2">
    <source>
        <dbReference type="ARBA" id="ARBA00006824"/>
    </source>
</evidence>
<dbReference type="GO" id="GO:0016020">
    <property type="term" value="C:membrane"/>
    <property type="evidence" value="ECO:0007669"/>
    <property type="project" value="UniProtKB-SubCell"/>
</dbReference>
<accession>A0A811KR28</accession>
<dbReference type="PANTHER" id="PTHR11266:SF8">
    <property type="entry name" value="MPV17-LIKE PROTEIN 2"/>
    <property type="match status" value="1"/>
</dbReference>
<evidence type="ECO:0000256" key="5">
    <source>
        <dbReference type="ARBA" id="ARBA00023136"/>
    </source>
</evidence>
<evidence type="ECO:0000256" key="3">
    <source>
        <dbReference type="ARBA" id="ARBA00022692"/>
    </source>
</evidence>
<protein>
    <recommendedName>
        <fullName evidence="9">Mpv17-like protein 2</fullName>
    </recommendedName>
</protein>
<keyword evidence="5" id="KW-0472">Membrane</keyword>
<dbReference type="InterPro" id="IPR007248">
    <property type="entry name" value="Mpv17_PMP22"/>
</dbReference>